<evidence type="ECO:0000313" key="2">
    <source>
        <dbReference type="Proteomes" id="UP000022433"/>
    </source>
</evidence>
<comment type="caution">
    <text evidence="1">The sequence shown here is derived from an EMBL/GenBank/DDBJ whole genome shotgun (WGS) entry which is preliminary data.</text>
</comment>
<gene>
    <name evidence="1" type="ORF">M104_2907</name>
</gene>
<dbReference type="AlphaFoldDB" id="A0AAN4N2R3"/>
<evidence type="ECO:0000313" key="1">
    <source>
        <dbReference type="EMBL" id="EYA14065.1"/>
    </source>
</evidence>
<proteinExistence type="predicted"/>
<sequence>MYSPFHICRLKYWVSNTPKSRSSSTLNIFTAISVIIYKFQFSIQTFMTAKIKSTQPGYNFIF</sequence>
<name>A0AAN4N2R3_BACFG</name>
<protein>
    <submittedName>
        <fullName evidence="1">Uncharacterized protein</fullName>
    </submittedName>
</protein>
<reference evidence="1 2" key="1">
    <citation type="submission" date="2014-02" db="EMBL/GenBank/DDBJ databases">
        <authorList>
            <person name="Sears C."/>
            <person name="Carroll K."/>
            <person name="Sack B.R."/>
            <person name="Qadri F."/>
            <person name="Myers L.L."/>
            <person name="Chung G.-T."/>
            <person name="Escheverria P."/>
            <person name="Fraser C.M."/>
            <person name="Sadzewicz L."/>
            <person name="Shefchek K.A."/>
            <person name="Tallon L."/>
            <person name="Das S.P."/>
            <person name="Daugherty S."/>
            <person name="Mongodin E.F."/>
        </authorList>
    </citation>
    <scope>NUCLEOTIDE SEQUENCE [LARGE SCALE GENOMIC DNA]</scope>
    <source>
        <strain evidence="1 2">1007-1-F #10</strain>
    </source>
</reference>
<dbReference type="EMBL" id="JGEA01000027">
    <property type="protein sequence ID" value="EYA14065.1"/>
    <property type="molecule type" value="Genomic_DNA"/>
</dbReference>
<dbReference type="Proteomes" id="UP000022433">
    <property type="component" value="Unassembled WGS sequence"/>
</dbReference>
<organism evidence="1 2">
    <name type="scientific">Bacteroides fragilis str. 1007-1-F #10</name>
    <dbReference type="NCBI Taxonomy" id="1339295"/>
    <lineage>
        <taxon>Bacteria</taxon>
        <taxon>Pseudomonadati</taxon>
        <taxon>Bacteroidota</taxon>
        <taxon>Bacteroidia</taxon>
        <taxon>Bacteroidales</taxon>
        <taxon>Bacteroidaceae</taxon>
        <taxon>Bacteroides</taxon>
    </lineage>
</organism>
<accession>A0AAN4N2R3</accession>